<dbReference type="EMBL" id="LFRF01000075">
    <property type="protein sequence ID" value="KND86159.1"/>
    <property type="molecule type" value="Genomic_DNA"/>
</dbReference>
<proteinExistence type="predicted"/>
<comment type="caution">
    <text evidence="2">The sequence shown here is derived from an EMBL/GenBank/DDBJ whole genome shotgun (WGS) entry which is preliminary data.</text>
</comment>
<dbReference type="AlphaFoldDB" id="A0A0L0MWK1"/>
<evidence type="ECO:0000313" key="2">
    <source>
        <dbReference type="EMBL" id="KND86159.1"/>
    </source>
</evidence>
<protein>
    <submittedName>
        <fullName evidence="2">Uncharacterized protein</fullName>
    </submittedName>
</protein>
<dbReference type="OrthoDB" id="47375at2759"/>
<name>A0A0L0MWK1_TOLOC</name>
<gene>
    <name evidence="2" type="ORF">TOPH_09217</name>
</gene>
<organism evidence="2 3">
    <name type="scientific">Tolypocladium ophioglossoides (strain CBS 100239)</name>
    <name type="common">Snaketongue truffleclub</name>
    <name type="synonym">Elaphocordyceps ophioglossoides</name>
    <dbReference type="NCBI Taxonomy" id="1163406"/>
    <lineage>
        <taxon>Eukaryota</taxon>
        <taxon>Fungi</taxon>
        <taxon>Dikarya</taxon>
        <taxon>Ascomycota</taxon>
        <taxon>Pezizomycotina</taxon>
        <taxon>Sordariomycetes</taxon>
        <taxon>Hypocreomycetidae</taxon>
        <taxon>Hypocreales</taxon>
        <taxon>Ophiocordycipitaceae</taxon>
        <taxon>Tolypocladium</taxon>
    </lineage>
</organism>
<evidence type="ECO:0000256" key="1">
    <source>
        <dbReference type="SAM" id="MobiDB-lite"/>
    </source>
</evidence>
<evidence type="ECO:0000313" key="3">
    <source>
        <dbReference type="Proteomes" id="UP000036947"/>
    </source>
</evidence>
<accession>A0A0L0MWK1</accession>
<reference evidence="2 3" key="1">
    <citation type="journal article" date="2015" name="BMC Genomics">
        <title>The genome of the truffle-parasite Tolypocladium ophioglossoides and the evolution of antifungal peptaibiotics.</title>
        <authorList>
            <person name="Quandt C.A."/>
            <person name="Bushley K.E."/>
            <person name="Spatafora J.W."/>
        </authorList>
    </citation>
    <scope>NUCLEOTIDE SEQUENCE [LARGE SCALE GENOMIC DNA]</scope>
    <source>
        <strain evidence="2 3">CBS 100239</strain>
    </source>
</reference>
<dbReference type="Proteomes" id="UP000036947">
    <property type="component" value="Unassembled WGS sequence"/>
</dbReference>
<feature type="region of interest" description="Disordered" evidence="1">
    <location>
        <begin position="44"/>
        <end position="67"/>
    </location>
</feature>
<sequence length="268" mass="30038">MGTPHSRPPWSTVAAPPITRHHLYVIRQQLRDFALSAHALTQPLQSSPGSYADPTYPNPLKSSPRTVPDIPFDRLPATIPPKSSPYGEDWDVLWLGHCGMQFPSGDDMARPIGRVVQYDDITVPEKKHLWGLDTPFTLQERYPDHTRAVHHVQEGVCTLGYAVSQRGAQKLLHEVGLKGVTDAFDILLRFFCEGTEGRSKHNCLTTQPGLFQHHRTVGPEKEKSDIGSHGDAFRDKADTDMVRWSVRLNANELINEGTNFQDQFPDSS</sequence>
<keyword evidence="3" id="KW-1185">Reference proteome</keyword>